<name>A0A6J5RFT8_9CAUD</name>
<accession>A0A6J5RFT8</accession>
<organism evidence="1">
    <name type="scientific">uncultured Caudovirales phage</name>
    <dbReference type="NCBI Taxonomy" id="2100421"/>
    <lineage>
        <taxon>Viruses</taxon>
        <taxon>Duplodnaviria</taxon>
        <taxon>Heunggongvirae</taxon>
        <taxon>Uroviricota</taxon>
        <taxon>Caudoviricetes</taxon>
        <taxon>Peduoviridae</taxon>
        <taxon>Maltschvirus</taxon>
        <taxon>Maltschvirus maltsch</taxon>
    </lineage>
</organism>
<dbReference type="Gene3D" id="3.40.50.2000">
    <property type="entry name" value="Glycogen Phosphorylase B"/>
    <property type="match status" value="1"/>
</dbReference>
<sequence length="281" mass="32055">MKVFTQAPPDMSRAMYRVAHALELFAPSGITVVPTVEEADLVILHVTGYQDTFEYIQKLKQDGKKFAIMQYCYVSTGHGAEDWMPLWNEAVFVWSYYRLPAPRHYFAPLGVDSNVFQDSMMPRRPYTVMTSGYIAEAECAFEAAEASRRVGWPMLHLGPTLKLGFGVSYYLDIRDKKLASLYSMCQFVAGLRRCEGFEMPAAEGLLCGARPIMFDAPHYRDWFGGLAEFIPEDDSASVTDTLEALFRDGARPVSYEEKWDAKQRFDWQRLVTGFWTKVLHA</sequence>
<proteinExistence type="predicted"/>
<gene>
    <name evidence="1" type="ORF">UFOVP1196_69</name>
</gene>
<reference evidence="1" key="1">
    <citation type="submission" date="2020-05" db="EMBL/GenBank/DDBJ databases">
        <authorList>
            <person name="Chiriac C."/>
            <person name="Salcher M."/>
            <person name="Ghai R."/>
            <person name="Kavagutti S V."/>
        </authorList>
    </citation>
    <scope>NUCLEOTIDE SEQUENCE</scope>
</reference>
<evidence type="ECO:0008006" key="2">
    <source>
        <dbReference type="Google" id="ProtNLM"/>
    </source>
</evidence>
<protein>
    <recommendedName>
        <fullName evidence="2">Glycosyl transferases group 1</fullName>
    </recommendedName>
</protein>
<evidence type="ECO:0000313" key="1">
    <source>
        <dbReference type="EMBL" id="CAB4190544.1"/>
    </source>
</evidence>
<dbReference type="SUPFAM" id="SSF53756">
    <property type="entry name" value="UDP-Glycosyltransferase/glycogen phosphorylase"/>
    <property type="match status" value="1"/>
</dbReference>
<dbReference type="EMBL" id="LR797148">
    <property type="protein sequence ID" value="CAB4190544.1"/>
    <property type="molecule type" value="Genomic_DNA"/>
</dbReference>